<evidence type="ECO:0000256" key="2">
    <source>
        <dbReference type="ARBA" id="ARBA00022603"/>
    </source>
</evidence>
<accession>K9UDJ1</accession>
<dbReference type="GO" id="GO:0003677">
    <property type="term" value="F:DNA binding"/>
    <property type="evidence" value="ECO:0007669"/>
    <property type="project" value="InterPro"/>
</dbReference>
<evidence type="ECO:0000256" key="6">
    <source>
        <dbReference type="ARBA" id="ARBA00047942"/>
    </source>
</evidence>
<proteinExistence type="predicted"/>
<dbReference type="STRING" id="1173020.Cha6605_1768"/>
<feature type="domain" description="DNA methylase adenine-specific" evidence="9">
    <location>
        <begin position="539"/>
        <end position="664"/>
    </location>
</feature>
<dbReference type="InterPro" id="IPR011639">
    <property type="entry name" value="MethylTrfase_TaqI-like_dom"/>
</dbReference>
<evidence type="ECO:0000313" key="11">
    <source>
        <dbReference type="EMBL" id="AFY92890.1"/>
    </source>
</evidence>
<dbReference type="GO" id="GO:0009307">
    <property type="term" value="P:DNA restriction-modification system"/>
    <property type="evidence" value="ECO:0007669"/>
    <property type="project" value="UniProtKB-KW"/>
</dbReference>
<dbReference type="EMBL" id="CP003600">
    <property type="protein sequence ID" value="AFY92890.1"/>
    <property type="molecule type" value="Genomic_DNA"/>
</dbReference>
<keyword evidence="3" id="KW-0808">Transferase</keyword>
<dbReference type="GO" id="GO:0008170">
    <property type="term" value="F:N-methyltransferase activity"/>
    <property type="evidence" value="ECO:0007669"/>
    <property type="project" value="InterPro"/>
</dbReference>
<protein>
    <recommendedName>
        <fullName evidence="1">site-specific DNA-methyltransferase (adenine-specific)</fullName>
        <ecNumber evidence="1">2.1.1.72</ecNumber>
    </recommendedName>
</protein>
<evidence type="ECO:0000256" key="5">
    <source>
        <dbReference type="ARBA" id="ARBA00022747"/>
    </source>
</evidence>
<keyword evidence="5" id="KW-0680">Restriction system</keyword>
<dbReference type="PANTHER" id="PTHR33841:SF1">
    <property type="entry name" value="DNA METHYLTRANSFERASE A"/>
    <property type="match status" value="1"/>
</dbReference>
<dbReference type="InterPro" id="IPR002052">
    <property type="entry name" value="DNA_methylase_N6_adenine_CS"/>
</dbReference>
<dbReference type="InterPro" id="IPR050953">
    <property type="entry name" value="N4_N6_ade-DNA_methylase"/>
</dbReference>
<dbReference type="RefSeq" id="WP_015159061.1">
    <property type="nucleotide sequence ID" value="NC_019697.1"/>
</dbReference>
<comment type="catalytic activity">
    <reaction evidence="6">
        <text>a 2'-deoxyadenosine in DNA + S-adenosyl-L-methionine = an N(6)-methyl-2'-deoxyadenosine in DNA + S-adenosyl-L-homocysteine + H(+)</text>
        <dbReference type="Rhea" id="RHEA:15197"/>
        <dbReference type="Rhea" id="RHEA-COMP:12418"/>
        <dbReference type="Rhea" id="RHEA-COMP:12419"/>
        <dbReference type="ChEBI" id="CHEBI:15378"/>
        <dbReference type="ChEBI" id="CHEBI:57856"/>
        <dbReference type="ChEBI" id="CHEBI:59789"/>
        <dbReference type="ChEBI" id="CHEBI:90615"/>
        <dbReference type="ChEBI" id="CHEBI:90616"/>
        <dbReference type="EC" id="2.1.1.72"/>
    </reaction>
</comment>
<dbReference type="eggNOG" id="COG1002">
    <property type="taxonomic scope" value="Bacteria"/>
</dbReference>
<dbReference type="KEGG" id="cmp:Cha6605_1768"/>
<name>K9UDJ1_CHAP6</name>
<dbReference type="GO" id="GO:0009007">
    <property type="term" value="F:site-specific DNA-methyltransferase (adenine-specific) activity"/>
    <property type="evidence" value="ECO:0007669"/>
    <property type="project" value="UniProtKB-EC"/>
</dbReference>
<keyword evidence="4" id="KW-0949">S-adenosyl-L-methionine</keyword>
<dbReference type="Gene3D" id="3.40.50.150">
    <property type="entry name" value="Vaccinia Virus protein VP39"/>
    <property type="match status" value="2"/>
</dbReference>
<evidence type="ECO:0000256" key="1">
    <source>
        <dbReference type="ARBA" id="ARBA00011900"/>
    </source>
</evidence>
<keyword evidence="7" id="KW-0175">Coiled coil</keyword>
<dbReference type="EC" id="2.1.1.72" evidence="1"/>
<dbReference type="PATRIC" id="fig|1173020.3.peg.2019"/>
<dbReference type="SUPFAM" id="SSF53335">
    <property type="entry name" value="S-adenosyl-L-methionine-dependent methyltransferases"/>
    <property type="match status" value="1"/>
</dbReference>
<organism evidence="11 12">
    <name type="scientific">Chamaesiphon minutus (strain ATCC 27169 / PCC 6605)</name>
    <dbReference type="NCBI Taxonomy" id="1173020"/>
    <lineage>
        <taxon>Bacteria</taxon>
        <taxon>Bacillati</taxon>
        <taxon>Cyanobacteriota</taxon>
        <taxon>Cyanophyceae</taxon>
        <taxon>Gomontiellales</taxon>
        <taxon>Chamaesiphonaceae</taxon>
        <taxon>Chamaesiphon</taxon>
    </lineage>
</organism>
<keyword evidence="12" id="KW-1185">Reference proteome</keyword>
<sequence>MPLVGIANENEFYSDYYLDAVLTQDLKTLSKNWGSDTEKTPDRLLAGLRAEYFRLQDKLERISTDSEKLELQHGFCQKLLEILGYSYQPQVKVLDEDYLLPIAVEVTRSNGTPLLWVVEGVNSGDNLGILANSVQFPDGEIGTDTLEDILNDRIFTITEPPRWVILISVNSIALIDRAKWNSSRLLRFDLGELFRENDPNALLAAATLLHREHTCPSEGTALLDRLDENSHKHTYSVSADLKFALREAIELLGNEVLHYRRYVKKERVFTSDAQQAAGEQTTDPNQLKIECLRWVYRLLFIFYIEARPELGYAPLNADVYREGYSLESLRDLEQSQLLTPEDEGGYYIDNCIRQLFKLLWEGYPVRHAQLSLATPTALAKGGVDTFRLPELKSHLFDPDRTSLLNGVKLRNSVLREILELMSLSQTAGKRRRGRISYAQLGVNQLGEVYEGLLSLSAFFAEEDLYEVQPAKKDKKKSAEDEDEEEDESTNSAPTGEGNDLEVGYFVSVDRLAEFTKAELVIDPKTGRHRQHPKGKFLFRLAGRDRTKSASYYTPQSLTQCLVKYALKELLQDKKADDILQLTICEPAMGSAAFLNEVVDQLAEAYLERKQQELGEKIPHEDIIIEKQKVKMLLADRNVYGIDKNPIAMELAEVSLWLNCIYGDKDKQIFIPWFGTQLHCGNSLIGARRQVYTKQQILADKKGLGKWHESSPIAQKSGEGIFHFLLGDPAMANYTDKVIKSLEPTAIGQITTWQKEFAKTGFTPEQADYAVILSKKIAEIWDEYAQELAKIKERTTDDLQVWGQPNNSLRGGVPLAMKDKIYEQEKLSQGVSNASKYRRLKLVMDYWCALWFWPIDRAEELPSREQFLQEVGAILGETEMLVPSSQQLALFPETQSAEQGQLALKTYGFVDLDKLKRFYPRLGIVAEVTDRQHFFHWELEFADIFQERGGFDLMVGNPPWLKIEWEEGGILGDYDPLVVLRKLSASDLANQREVVFTKFLRLYTAYLREYEEAAGTQNFLNAVQNYPLLKGMQTNVFKCFLPQAWQFCKPEGVIGFLHPEGVYDDPKGGVLRETLYQYLKAHFQFANEFTLFSDVDHHAKFSINIYQKILIQEPDIIRLVHMANLYSTSTIYESFEAENTLTVPGIKNAEGKWETTGHPSRIISVDRDTLALFAQLYDESGTAPESARLPAIHTQNLVSVLEKFARQPQHLGDLQGEYYATVMFDETNAVKKDHTIRRQTTFPSSIAEEQSNEIKSLILSGPHFFVGNPLNKTPRYICVQNSQYDVIDLNTIADDYLPRTNYVSDCDPAEYRRRTPKVPWGDKNPVTDFYRFVARRQLSQSGERTFIGAITPKGSAHVHPVISTTFKNSEQLIKFTGLSSSIVYDFYIKTTGKSDLYESILRLLPLPETDRNLTIRTLTLNCLTTHYTELWQDCWQPEFAHTQWSKPDPRLPNTFWSHLTPNWQRNCALRSDYSRRQALVEIDVLVAMALGLTLEELITIYRVQFPVMQQYERETYFDQNGRIVFTTSKGLVGVGLPRKGNKKTQTIGWECVQNMTEGTVEITTTDDTLPTGAYQRTISYQAPFDKCDRVADYRTAWEFFSS</sequence>
<reference evidence="11 12" key="1">
    <citation type="submission" date="2012-05" db="EMBL/GenBank/DDBJ databases">
        <title>Finished chromosome of genome of Chamaesiphon sp. PCC 6605.</title>
        <authorList>
            <consortium name="US DOE Joint Genome Institute"/>
            <person name="Gugger M."/>
            <person name="Coursin T."/>
            <person name="Rippka R."/>
            <person name="Tandeau De Marsac N."/>
            <person name="Huntemann M."/>
            <person name="Wei C.-L."/>
            <person name="Han J."/>
            <person name="Detter J.C."/>
            <person name="Han C."/>
            <person name="Tapia R."/>
            <person name="Chen A."/>
            <person name="Kyrpides N."/>
            <person name="Mavromatis K."/>
            <person name="Markowitz V."/>
            <person name="Szeto E."/>
            <person name="Ivanova N."/>
            <person name="Pagani I."/>
            <person name="Pati A."/>
            <person name="Goodwin L."/>
            <person name="Nordberg H.P."/>
            <person name="Cantor M.N."/>
            <person name="Hua S.X."/>
            <person name="Woyke T."/>
            <person name="Kerfeld C.A."/>
        </authorList>
    </citation>
    <scope>NUCLEOTIDE SEQUENCE [LARGE SCALE GENOMIC DNA]</scope>
    <source>
        <strain evidence="12">ATCC 27169 / PCC 6605</strain>
    </source>
</reference>
<keyword evidence="2 11" id="KW-0489">Methyltransferase</keyword>
<evidence type="ECO:0000259" key="9">
    <source>
        <dbReference type="Pfam" id="PF02384"/>
    </source>
</evidence>
<dbReference type="PRINTS" id="PR00507">
    <property type="entry name" value="N12N6MTFRASE"/>
</dbReference>
<dbReference type="InterPro" id="IPR029063">
    <property type="entry name" value="SAM-dependent_MTases_sf"/>
</dbReference>
<feature type="coiled-coil region" evidence="7">
    <location>
        <begin position="45"/>
        <end position="72"/>
    </location>
</feature>
<dbReference type="PROSITE" id="PS00092">
    <property type="entry name" value="N6_MTASE"/>
    <property type="match status" value="1"/>
</dbReference>
<dbReference type="Pfam" id="PF02384">
    <property type="entry name" value="N6_Mtase"/>
    <property type="match status" value="1"/>
</dbReference>
<evidence type="ECO:0000256" key="3">
    <source>
        <dbReference type="ARBA" id="ARBA00022679"/>
    </source>
</evidence>
<dbReference type="REBASE" id="57865">
    <property type="entry name" value="Cmi6605ORF1768P"/>
</dbReference>
<feature type="region of interest" description="Disordered" evidence="8">
    <location>
        <begin position="470"/>
        <end position="499"/>
    </location>
</feature>
<feature type="domain" description="Type II methyltransferase M.TaqI-like" evidence="10">
    <location>
        <begin position="921"/>
        <end position="963"/>
    </location>
</feature>
<gene>
    <name evidence="11" type="ORF">Cha6605_1768</name>
</gene>
<dbReference type="OrthoDB" id="9806213at2"/>
<dbReference type="InterPro" id="IPR003356">
    <property type="entry name" value="DNA_methylase_A-5"/>
</dbReference>
<evidence type="ECO:0000256" key="7">
    <source>
        <dbReference type="SAM" id="Coils"/>
    </source>
</evidence>
<evidence type="ECO:0000259" key="10">
    <source>
        <dbReference type="Pfam" id="PF07669"/>
    </source>
</evidence>
<dbReference type="HOGENOM" id="CLU_003916_0_0_3"/>
<evidence type="ECO:0000313" key="12">
    <source>
        <dbReference type="Proteomes" id="UP000010366"/>
    </source>
</evidence>
<dbReference type="PANTHER" id="PTHR33841">
    <property type="entry name" value="DNA METHYLTRANSFERASE YEEA-RELATED"/>
    <property type="match status" value="1"/>
</dbReference>
<evidence type="ECO:0000256" key="8">
    <source>
        <dbReference type="SAM" id="MobiDB-lite"/>
    </source>
</evidence>
<feature type="compositionally biased region" description="Acidic residues" evidence="8">
    <location>
        <begin position="479"/>
        <end position="488"/>
    </location>
</feature>
<dbReference type="Pfam" id="PF07669">
    <property type="entry name" value="Eco57I"/>
    <property type="match status" value="1"/>
</dbReference>
<dbReference type="GO" id="GO:0032259">
    <property type="term" value="P:methylation"/>
    <property type="evidence" value="ECO:0007669"/>
    <property type="project" value="UniProtKB-KW"/>
</dbReference>
<dbReference type="Proteomes" id="UP000010366">
    <property type="component" value="Chromosome"/>
</dbReference>
<evidence type="ECO:0000256" key="4">
    <source>
        <dbReference type="ARBA" id="ARBA00022691"/>
    </source>
</evidence>